<keyword evidence="1" id="KW-0863">Zinc-finger</keyword>
<dbReference type="InterPro" id="IPR007527">
    <property type="entry name" value="Znf_SWIM"/>
</dbReference>
<evidence type="ECO:0000313" key="4">
    <source>
        <dbReference type="Proteomes" id="UP000789901"/>
    </source>
</evidence>
<evidence type="ECO:0000259" key="2">
    <source>
        <dbReference type="PROSITE" id="PS50966"/>
    </source>
</evidence>
<organism evidence="3 4">
    <name type="scientific">Gigaspora margarita</name>
    <dbReference type="NCBI Taxonomy" id="4874"/>
    <lineage>
        <taxon>Eukaryota</taxon>
        <taxon>Fungi</taxon>
        <taxon>Fungi incertae sedis</taxon>
        <taxon>Mucoromycota</taxon>
        <taxon>Glomeromycotina</taxon>
        <taxon>Glomeromycetes</taxon>
        <taxon>Diversisporales</taxon>
        <taxon>Gigasporaceae</taxon>
        <taxon>Gigaspora</taxon>
    </lineage>
</organism>
<dbReference type="Proteomes" id="UP000789901">
    <property type="component" value="Unassembled WGS sequence"/>
</dbReference>
<feature type="non-terminal residue" evidence="3">
    <location>
        <position position="187"/>
    </location>
</feature>
<sequence length="187" mass="22108">EWAIAFRQQLPVRDNHTNNFTEVGIRIIKDVIFNRIQAFNIVQIFHFIVNTMDLYYTCKLLSVAHNRLDNFIALRFHLFGWKIGSKNNIKVISYDSMTFEHRSSKNPDKWYFVDMQLGICECNTTGAPCKHQSAISTYYRVCGLNQVPIMSTSCRYHYAYLALGEKRKELSFYADLHQERIDREYLM</sequence>
<reference evidence="3 4" key="1">
    <citation type="submission" date="2021-06" db="EMBL/GenBank/DDBJ databases">
        <authorList>
            <person name="Kallberg Y."/>
            <person name="Tangrot J."/>
            <person name="Rosling A."/>
        </authorList>
    </citation>
    <scope>NUCLEOTIDE SEQUENCE [LARGE SCALE GENOMIC DNA]</scope>
    <source>
        <strain evidence="3 4">120-4 pot B 10/14</strain>
    </source>
</reference>
<protein>
    <submittedName>
        <fullName evidence="3">962_t:CDS:1</fullName>
    </submittedName>
</protein>
<keyword evidence="1" id="KW-0862">Zinc</keyword>
<gene>
    <name evidence="3" type="ORF">GMARGA_LOCUS44400</name>
</gene>
<proteinExistence type="predicted"/>
<dbReference type="EMBL" id="CAJVQB010150865">
    <property type="protein sequence ID" value="CAG8855579.1"/>
    <property type="molecule type" value="Genomic_DNA"/>
</dbReference>
<keyword evidence="1" id="KW-0479">Metal-binding</keyword>
<keyword evidence="4" id="KW-1185">Reference proteome</keyword>
<dbReference type="PROSITE" id="PS50966">
    <property type="entry name" value="ZF_SWIM"/>
    <property type="match status" value="1"/>
</dbReference>
<dbReference type="PANTHER" id="PTHR35385">
    <property type="entry name" value="PROTEIN B, PUTATIVE-RELATED-RELATED"/>
    <property type="match status" value="1"/>
</dbReference>
<feature type="domain" description="SWIM-type" evidence="2">
    <location>
        <begin position="111"/>
        <end position="140"/>
    </location>
</feature>
<dbReference type="PANTHER" id="PTHR35385:SF2">
    <property type="entry name" value="PROTEIN B, PUTATIVE-RELATED"/>
    <property type="match status" value="1"/>
</dbReference>
<accession>A0ABN7XNA4</accession>
<feature type="non-terminal residue" evidence="3">
    <location>
        <position position="1"/>
    </location>
</feature>
<name>A0ABN7XNA4_GIGMA</name>
<evidence type="ECO:0000313" key="3">
    <source>
        <dbReference type="EMBL" id="CAG8855579.1"/>
    </source>
</evidence>
<evidence type="ECO:0000256" key="1">
    <source>
        <dbReference type="PROSITE-ProRule" id="PRU00325"/>
    </source>
</evidence>
<comment type="caution">
    <text evidence="3">The sequence shown here is derived from an EMBL/GenBank/DDBJ whole genome shotgun (WGS) entry which is preliminary data.</text>
</comment>